<evidence type="ECO:0000313" key="7">
    <source>
        <dbReference type="EMBL" id="MBT9289102.1"/>
    </source>
</evidence>
<dbReference type="InterPro" id="IPR056413">
    <property type="entry name" value="TPR_CcmH_CycH"/>
</dbReference>
<name>A0A947D6N9_9HYPH</name>
<feature type="compositionally biased region" description="Low complexity" evidence="5">
    <location>
        <begin position="306"/>
        <end position="317"/>
    </location>
</feature>
<evidence type="ECO:0000256" key="3">
    <source>
        <dbReference type="ARBA" id="ARBA00022748"/>
    </source>
</evidence>
<protein>
    <submittedName>
        <fullName evidence="7">C-type cytochrome biogenesis protein CcmI</fullName>
    </submittedName>
</protein>
<dbReference type="GO" id="GO:0005886">
    <property type="term" value="C:plasma membrane"/>
    <property type="evidence" value="ECO:0007669"/>
    <property type="project" value="TreeGrafter"/>
</dbReference>
<feature type="compositionally biased region" description="Low complexity" evidence="5">
    <location>
        <begin position="290"/>
        <end position="299"/>
    </location>
</feature>
<dbReference type="Pfam" id="PF23914">
    <property type="entry name" value="TPR_CcmH_CycH"/>
    <property type="match status" value="1"/>
</dbReference>
<comment type="caution">
    <text evidence="7">The sequence shown here is derived from an EMBL/GenBank/DDBJ whole genome shotgun (WGS) entry which is preliminary data.</text>
</comment>
<dbReference type="PANTHER" id="PTHR47870:SF4">
    <property type="entry name" value="CYTOCHROME C-TYPE BIOGENESIS PROTEIN CYCH"/>
    <property type="match status" value="1"/>
</dbReference>
<dbReference type="GO" id="GO:0017004">
    <property type="term" value="P:cytochrome complex assembly"/>
    <property type="evidence" value="ECO:0007669"/>
    <property type="project" value="UniProtKB-KW"/>
</dbReference>
<dbReference type="Proteomes" id="UP000766595">
    <property type="component" value="Unassembled WGS sequence"/>
</dbReference>
<dbReference type="PANTHER" id="PTHR47870">
    <property type="entry name" value="CYTOCHROME C-TYPE BIOGENESIS PROTEIN CCMH"/>
    <property type="match status" value="1"/>
</dbReference>
<sequence length="399" mass="41268">MMLWIILAAMTAIAALAVLGPMARARQTNLSAADRDLAVYKDQLAEIDRDLERGVIGIREAEAGRTEISRRILKAARGAAAEAGGGSGRRGRIGAIVAAVGLPAVALGVYLSTGAPDLPDQPLSERLAARPEQADIDNLVARVESHLMQNPEDGRGWEVLAPVYLRLNRPADAAQAFRNAIRTLGASPRRQSGLGEALTVVAGGIVTAEARAAFEAALAPEPGLVAARMYLNLALTQEGRHAEAVAAWQTMIAGAGADAPWLPTARRELAAAEIAAGRPPSGQPAPGGQPAPSGQAGTASTDKAVAAPGPSAEDMAAAAGMAPEDRTRMIEGMVARLSERLDQGGGSVDEWSRLIRSLAVLGRKDEARAAALKAREAVKSSADDLARIDDLSKGLGLAL</sequence>
<gene>
    <name evidence="7" type="primary">ccmI</name>
    <name evidence="7" type="ORF">KL771_06550</name>
</gene>
<evidence type="ECO:0000259" key="6">
    <source>
        <dbReference type="Pfam" id="PF23914"/>
    </source>
</evidence>
<dbReference type="InterPro" id="IPR011990">
    <property type="entry name" value="TPR-like_helical_dom_sf"/>
</dbReference>
<reference evidence="7 8" key="1">
    <citation type="submission" date="2021-06" db="EMBL/GenBank/DDBJ databases">
        <authorList>
            <person name="Grouzdev D.S."/>
            <person name="Koziaeva V."/>
        </authorList>
    </citation>
    <scope>NUCLEOTIDE SEQUENCE [LARGE SCALE GENOMIC DNA]</scope>
    <source>
        <strain evidence="7 8">22</strain>
    </source>
</reference>
<dbReference type="RefSeq" id="WP_261967751.1">
    <property type="nucleotide sequence ID" value="NZ_JAHHZF010000003.1"/>
</dbReference>
<dbReference type="InterPro" id="IPR051263">
    <property type="entry name" value="C-type_cytochrome_biogenesis"/>
</dbReference>
<accession>A0A947D6N9</accession>
<evidence type="ECO:0000313" key="8">
    <source>
        <dbReference type="Proteomes" id="UP000766595"/>
    </source>
</evidence>
<organism evidence="7 8">
    <name type="scientific">Prosthecodimorpha staleyi</name>
    <dbReference type="NCBI Taxonomy" id="2840188"/>
    <lineage>
        <taxon>Bacteria</taxon>
        <taxon>Pseudomonadati</taxon>
        <taxon>Pseudomonadota</taxon>
        <taxon>Alphaproteobacteria</taxon>
        <taxon>Hyphomicrobiales</taxon>
        <taxon>Ancalomicrobiaceae</taxon>
        <taxon>Prosthecodimorpha</taxon>
    </lineage>
</organism>
<dbReference type="EMBL" id="JAHHZF010000003">
    <property type="protein sequence ID" value="MBT9289102.1"/>
    <property type="molecule type" value="Genomic_DNA"/>
</dbReference>
<evidence type="ECO:0000256" key="1">
    <source>
        <dbReference type="ARBA" id="ARBA00004196"/>
    </source>
</evidence>
<dbReference type="SUPFAM" id="SSF48452">
    <property type="entry name" value="TPR-like"/>
    <property type="match status" value="1"/>
</dbReference>
<feature type="domain" description="Cytochrome c-type biogenesis protein H TPR" evidence="6">
    <location>
        <begin position="127"/>
        <end position="255"/>
    </location>
</feature>
<proteinExistence type="predicted"/>
<dbReference type="NCBIfam" id="TIGR03142">
    <property type="entry name" value="cytochro_ccmI"/>
    <property type="match status" value="1"/>
</dbReference>
<dbReference type="GO" id="GO:0030313">
    <property type="term" value="C:cell envelope"/>
    <property type="evidence" value="ECO:0007669"/>
    <property type="project" value="UniProtKB-SubCell"/>
</dbReference>
<keyword evidence="2" id="KW-0677">Repeat</keyword>
<keyword evidence="3" id="KW-0201">Cytochrome c-type biogenesis</keyword>
<dbReference type="AlphaFoldDB" id="A0A947D6N9"/>
<comment type="subcellular location">
    <subcellularLocation>
        <location evidence="1">Cell envelope</location>
    </subcellularLocation>
</comment>
<keyword evidence="4" id="KW-0802">TPR repeat</keyword>
<evidence type="ECO:0000256" key="5">
    <source>
        <dbReference type="SAM" id="MobiDB-lite"/>
    </source>
</evidence>
<dbReference type="InterPro" id="IPR017560">
    <property type="entry name" value="Cyt_c_biogenesis_CcmI"/>
</dbReference>
<keyword evidence="8" id="KW-1185">Reference proteome</keyword>
<feature type="region of interest" description="Disordered" evidence="5">
    <location>
        <begin position="277"/>
        <end position="317"/>
    </location>
</feature>
<evidence type="ECO:0000256" key="2">
    <source>
        <dbReference type="ARBA" id="ARBA00022737"/>
    </source>
</evidence>
<evidence type="ECO:0000256" key="4">
    <source>
        <dbReference type="ARBA" id="ARBA00022803"/>
    </source>
</evidence>
<dbReference type="Gene3D" id="1.25.40.10">
    <property type="entry name" value="Tetratricopeptide repeat domain"/>
    <property type="match status" value="1"/>
</dbReference>